<evidence type="ECO:0000256" key="1">
    <source>
        <dbReference type="ARBA" id="ARBA00004571"/>
    </source>
</evidence>
<dbReference type="RefSeq" id="WP_370445044.1">
    <property type="nucleotide sequence ID" value="NZ_UAUU01000002.1"/>
</dbReference>
<evidence type="ECO:0000256" key="7">
    <source>
        <dbReference type="PROSITE-ProRule" id="PRU01360"/>
    </source>
</evidence>
<keyword evidence="3 7" id="KW-1134">Transmembrane beta strand</keyword>
<accession>A0A2X2JA16</accession>
<comment type="subcellular location">
    <subcellularLocation>
        <location evidence="1 7">Cell outer membrane</location>
        <topology evidence="1 7">Multi-pass membrane protein</topology>
    </subcellularLocation>
</comment>
<comment type="similarity">
    <text evidence="7">Belongs to the TonB-dependent receptor family.</text>
</comment>
<dbReference type="EMBL" id="UAUU01000002">
    <property type="protein sequence ID" value="SPZ83915.1"/>
    <property type="molecule type" value="Genomic_DNA"/>
</dbReference>
<reference evidence="8 9" key="1">
    <citation type="submission" date="2018-06" db="EMBL/GenBank/DDBJ databases">
        <authorList>
            <consortium name="Pathogen Informatics"/>
            <person name="Doyle S."/>
        </authorList>
    </citation>
    <scope>NUCLEOTIDE SEQUENCE [LARGE SCALE GENOMIC DNA]</scope>
    <source>
        <strain evidence="8 9">NCTC11343</strain>
    </source>
</reference>
<keyword evidence="6 7" id="KW-0998">Cell outer membrane</keyword>
<keyword evidence="4 7" id="KW-0812">Transmembrane</keyword>
<keyword evidence="8" id="KW-0675">Receptor</keyword>
<dbReference type="PROSITE" id="PS52016">
    <property type="entry name" value="TONB_DEPENDENT_REC_3"/>
    <property type="match status" value="1"/>
</dbReference>
<evidence type="ECO:0000313" key="9">
    <source>
        <dbReference type="Proteomes" id="UP000251241"/>
    </source>
</evidence>
<evidence type="ECO:0000313" key="8">
    <source>
        <dbReference type="EMBL" id="SPZ83915.1"/>
    </source>
</evidence>
<dbReference type="InterPro" id="IPR039426">
    <property type="entry name" value="TonB-dep_rcpt-like"/>
</dbReference>
<gene>
    <name evidence="8" type="ORF">NCTC11343_00435</name>
</gene>
<evidence type="ECO:0000256" key="2">
    <source>
        <dbReference type="ARBA" id="ARBA00022448"/>
    </source>
</evidence>
<keyword evidence="2 7" id="KW-0813">Transport</keyword>
<dbReference type="SUPFAM" id="SSF56935">
    <property type="entry name" value="Porins"/>
    <property type="match status" value="1"/>
</dbReference>
<dbReference type="Proteomes" id="UP000251241">
    <property type="component" value="Unassembled WGS sequence"/>
</dbReference>
<evidence type="ECO:0000256" key="4">
    <source>
        <dbReference type="ARBA" id="ARBA00022692"/>
    </source>
</evidence>
<dbReference type="InterPro" id="IPR036942">
    <property type="entry name" value="Beta-barrel_TonB_sf"/>
</dbReference>
<keyword evidence="5 7" id="KW-0472">Membrane</keyword>
<dbReference type="Gene3D" id="2.40.170.20">
    <property type="entry name" value="TonB-dependent receptor, beta-barrel domain"/>
    <property type="match status" value="1"/>
</dbReference>
<evidence type="ECO:0000256" key="6">
    <source>
        <dbReference type="ARBA" id="ARBA00023237"/>
    </source>
</evidence>
<dbReference type="GO" id="GO:0009279">
    <property type="term" value="C:cell outer membrane"/>
    <property type="evidence" value="ECO:0007669"/>
    <property type="project" value="UniProtKB-SubCell"/>
</dbReference>
<dbReference type="AlphaFoldDB" id="A0A2X2JA16"/>
<evidence type="ECO:0000256" key="3">
    <source>
        <dbReference type="ARBA" id="ARBA00022452"/>
    </source>
</evidence>
<organism evidence="8 9">
    <name type="scientific">Sphingobacterium multivorum</name>
    <dbReference type="NCBI Taxonomy" id="28454"/>
    <lineage>
        <taxon>Bacteria</taxon>
        <taxon>Pseudomonadati</taxon>
        <taxon>Bacteroidota</taxon>
        <taxon>Sphingobacteriia</taxon>
        <taxon>Sphingobacteriales</taxon>
        <taxon>Sphingobacteriaceae</taxon>
        <taxon>Sphingobacterium</taxon>
    </lineage>
</organism>
<proteinExistence type="inferred from homology"/>
<protein>
    <submittedName>
        <fullName evidence="8">Outer membrane cobalamin receptor protein</fullName>
    </submittedName>
</protein>
<name>A0A2X2JA16_SPHMU</name>
<sequence length="436" mass="49596">MFGVDPKYRFLPIWSVSGSWNVLEEEFIKGKTALSDLRVRASYGTQGNIDRNTYPFIVGFYNNITMLPGNNEGTVFVEMPANDKLRWEKTQSYNAGIDLGLWKNRLNITVDYYNRKSTDLIDYSAIPLENGFQNVKVNWASARNQGVELTISSRQIQTDKFSWSTDFNIAHNSNKLLKVLADPKAYALETQEGRPINGLYVLETAGLDKDGVMQFRNQDGSVSSFEQFFGLYDPWAEFLPGYISQTDMTAAEYRSKFKYKGSKDPKFIGGMTNRFRYANFDLAISAVFNLERWVSRTPTYNPALVDRGQNYTTDLLKALQEGGNMPALGSISSEFNDRWMAYAWLESNDPIKSFNLYDIWAKKMSYVRINSIRLGYTLPAALSKKIGTSNLRVNVEGRNLFVFGANYDGYFDPETYGNYYAQPISKSFAFGLSASF</sequence>
<evidence type="ECO:0000256" key="5">
    <source>
        <dbReference type="ARBA" id="ARBA00023136"/>
    </source>
</evidence>